<dbReference type="Pfam" id="PF00589">
    <property type="entry name" value="Phage_integrase"/>
    <property type="match status" value="1"/>
</dbReference>
<dbReference type="InterPro" id="IPR025269">
    <property type="entry name" value="SAM-like_dom"/>
</dbReference>
<dbReference type="GO" id="GO:0003677">
    <property type="term" value="F:DNA binding"/>
    <property type="evidence" value="ECO:0007669"/>
    <property type="project" value="UniProtKB-KW"/>
</dbReference>
<feature type="domain" description="Phage integrase SAM-like" evidence="5">
    <location>
        <begin position="116"/>
        <end position="199"/>
    </location>
</feature>
<evidence type="ECO:0000259" key="5">
    <source>
        <dbReference type="Pfam" id="PF13102"/>
    </source>
</evidence>
<evidence type="ECO:0000256" key="2">
    <source>
        <dbReference type="ARBA" id="ARBA00023125"/>
    </source>
</evidence>
<keyword evidence="2" id="KW-0238">DNA-binding</keyword>
<dbReference type="GO" id="GO:0015074">
    <property type="term" value="P:DNA integration"/>
    <property type="evidence" value="ECO:0007669"/>
    <property type="project" value="InterPro"/>
</dbReference>
<organism evidence="6 7">
    <name type="scientific">Maribacter stanieri</name>
    <dbReference type="NCBI Taxonomy" id="440514"/>
    <lineage>
        <taxon>Bacteria</taxon>
        <taxon>Pseudomonadati</taxon>
        <taxon>Bacteroidota</taxon>
        <taxon>Flavobacteriia</taxon>
        <taxon>Flavobacteriales</taxon>
        <taxon>Flavobacteriaceae</taxon>
        <taxon>Maribacter</taxon>
    </lineage>
</organism>
<dbReference type="SUPFAM" id="SSF56349">
    <property type="entry name" value="DNA breaking-rejoining enzymes"/>
    <property type="match status" value="1"/>
</dbReference>
<dbReference type="InterPro" id="IPR010998">
    <property type="entry name" value="Integrase_recombinase_N"/>
</dbReference>
<dbReference type="Pfam" id="PF13102">
    <property type="entry name" value="Phage_int_SAM_5"/>
    <property type="match status" value="1"/>
</dbReference>
<dbReference type="InterPro" id="IPR011010">
    <property type="entry name" value="DNA_brk_join_enz"/>
</dbReference>
<dbReference type="PANTHER" id="PTHR30349">
    <property type="entry name" value="PHAGE INTEGRASE-RELATED"/>
    <property type="match status" value="1"/>
</dbReference>
<sequence length="420" mass="49308">MATVNFLYRSSKDKATLNIRLLYRFNNKDVVVGGKTQLKVSREYWGNAHKKTLKNIRDVETRNTYNEVNEHLTALENHILKSFEAVNPSLVNKGWLKAVIDFYYDPTSKKTIPLDLVNYFDYYLDRKKNDISIMSSRRISVVKKKIQRMEDYLGRVILVKDINEDFKKQFQEYYDKESYSPNTQQREFKMIKSICYHASFNGLEIHPQIKSLKLKPQEVTHIYLTKEEINKISKLELTLEHLDNARDWLIISCYTGQRVSDFLRFTKDMIRKKGDRNLLEFRQQKTGKLMTIPVLNEVLTILKKRNGEFPRIISDQRYNDYIKDVAETAGLDQLSRGKRRINITPKAKKGTYRDISGEYPKWQLVSSHIGRRSFATNYYGNIPTSVLIGITGHASETQFLNYIQKSSEQSAIDAFEHFYN</sequence>
<dbReference type="InterPro" id="IPR002104">
    <property type="entry name" value="Integrase_catalytic"/>
</dbReference>
<feature type="domain" description="Tyr recombinase" evidence="4">
    <location>
        <begin position="224"/>
        <end position="406"/>
    </location>
</feature>
<proteinExistence type="inferred from homology"/>
<dbReference type="STRING" id="440514.SAMN04488010_1572"/>
<accession>A0A1I6IEP9</accession>
<dbReference type="InterPro" id="IPR050090">
    <property type="entry name" value="Tyrosine_recombinase_XerCD"/>
</dbReference>
<dbReference type="AlphaFoldDB" id="A0A1I6IEP9"/>
<dbReference type="EMBL" id="FOYX01000001">
    <property type="protein sequence ID" value="SFR65114.1"/>
    <property type="molecule type" value="Genomic_DNA"/>
</dbReference>
<evidence type="ECO:0000259" key="4">
    <source>
        <dbReference type="Pfam" id="PF00589"/>
    </source>
</evidence>
<dbReference type="Gene3D" id="1.10.443.10">
    <property type="entry name" value="Intergrase catalytic core"/>
    <property type="match status" value="1"/>
</dbReference>
<comment type="similarity">
    <text evidence="1">Belongs to the 'phage' integrase family.</text>
</comment>
<name>A0A1I6IEP9_9FLAO</name>
<evidence type="ECO:0000313" key="7">
    <source>
        <dbReference type="Proteomes" id="UP000199462"/>
    </source>
</evidence>
<protein>
    <submittedName>
        <fullName evidence="6">Phage integrase family protein</fullName>
    </submittedName>
</protein>
<evidence type="ECO:0000256" key="3">
    <source>
        <dbReference type="ARBA" id="ARBA00023172"/>
    </source>
</evidence>
<dbReference type="Proteomes" id="UP000199462">
    <property type="component" value="Unassembled WGS sequence"/>
</dbReference>
<keyword evidence="3" id="KW-0233">DNA recombination</keyword>
<dbReference type="GO" id="GO:0006310">
    <property type="term" value="P:DNA recombination"/>
    <property type="evidence" value="ECO:0007669"/>
    <property type="project" value="UniProtKB-KW"/>
</dbReference>
<dbReference type="Gene3D" id="1.10.150.130">
    <property type="match status" value="1"/>
</dbReference>
<dbReference type="InterPro" id="IPR013762">
    <property type="entry name" value="Integrase-like_cat_sf"/>
</dbReference>
<evidence type="ECO:0000313" key="6">
    <source>
        <dbReference type="EMBL" id="SFR65114.1"/>
    </source>
</evidence>
<gene>
    <name evidence="6" type="ORF">SAMN04488010_1572</name>
</gene>
<dbReference type="RefSeq" id="WP_091902533.1">
    <property type="nucleotide sequence ID" value="NZ_FOYX01000001.1"/>
</dbReference>
<keyword evidence="7" id="KW-1185">Reference proteome</keyword>
<reference evidence="7" key="1">
    <citation type="submission" date="2016-10" db="EMBL/GenBank/DDBJ databases">
        <authorList>
            <person name="Varghese N."/>
            <person name="Submissions S."/>
        </authorList>
    </citation>
    <scope>NUCLEOTIDE SEQUENCE [LARGE SCALE GENOMIC DNA]</scope>
    <source>
        <strain evidence="7">DSM 19891</strain>
    </source>
</reference>
<dbReference type="PANTHER" id="PTHR30349:SF64">
    <property type="entry name" value="PROPHAGE INTEGRASE INTD-RELATED"/>
    <property type="match status" value="1"/>
</dbReference>
<evidence type="ECO:0000256" key="1">
    <source>
        <dbReference type="ARBA" id="ARBA00008857"/>
    </source>
</evidence>